<organism evidence="3 4">
    <name type="scientific">Kwoniella heveanensis BCC8398</name>
    <dbReference type="NCBI Taxonomy" id="1296120"/>
    <lineage>
        <taxon>Eukaryota</taxon>
        <taxon>Fungi</taxon>
        <taxon>Dikarya</taxon>
        <taxon>Basidiomycota</taxon>
        <taxon>Agaricomycotina</taxon>
        <taxon>Tremellomycetes</taxon>
        <taxon>Tremellales</taxon>
        <taxon>Cryptococcaceae</taxon>
        <taxon>Kwoniella</taxon>
    </lineage>
</organism>
<dbReference type="InterPro" id="IPR036291">
    <property type="entry name" value="NAD(P)-bd_dom_sf"/>
</dbReference>
<sequence>MSTTFDQKCTGIEVAEAFSKEIRGKTILVTGGTLGGLGAEFVKTIVKHSPKLVILTARTKANRAQTRGYRSMVTFFTYWIDETFDAIRQDTPEAPVRSLILDLSSLKDVRRAADEVNAYGVTIDILVHNAGVAGCPLDRTEDGFPLVLATNHIGPFLLTKLLLPKMRAEGRIPRIVFVASSAHKFVDTFRWDDPLYLKEDEYGPASYPDSKIPSYLFAPALVRRSGGGVHAYTVCPGIVYTQLQRYLAPEQKQKMGYPSVVRLHERGWESQDGNIPHRPRGYHIVCIEDLDNTGCGFPAESDYLFNALIAAFDLQLFDAPGAHISSACKIAPEDVAEHAKGLDLEERMWALSEGWIGGKFEL</sequence>
<dbReference type="AlphaFoldDB" id="A0A1B9GRV8"/>
<accession>A0A1B9GRV8</accession>
<keyword evidence="4" id="KW-1185">Reference proteome</keyword>
<evidence type="ECO:0000313" key="3">
    <source>
        <dbReference type="EMBL" id="OCF33727.1"/>
    </source>
</evidence>
<evidence type="ECO:0000256" key="1">
    <source>
        <dbReference type="ARBA" id="ARBA00006484"/>
    </source>
</evidence>
<evidence type="ECO:0000313" key="4">
    <source>
        <dbReference type="Proteomes" id="UP000092666"/>
    </source>
</evidence>
<keyword evidence="2" id="KW-0560">Oxidoreductase</keyword>
<reference evidence="4" key="2">
    <citation type="submission" date="2013-12" db="EMBL/GenBank/DDBJ databases">
        <title>Evolution of pathogenesis and genome organization in the Tremellales.</title>
        <authorList>
            <person name="Cuomo C."/>
            <person name="Litvintseva A."/>
            <person name="Heitman J."/>
            <person name="Chen Y."/>
            <person name="Sun S."/>
            <person name="Springer D."/>
            <person name="Dromer F."/>
            <person name="Young S."/>
            <person name="Zeng Q."/>
            <person name="Chapman S."/>
            <person name="Gujja S."/>
            <person name="Saif S."/>
            <person name="Birren B."/>
        </authorList>
    </citation>
    <scope>NUCLEOTIDE SEQUENCE [LARGE SCALE GENOMIC DNA]</scope>
    <source>
        <strain evidence="4">BCC8398</strain>
    </source>
</reference>
<dbReference type="GO" id="GO:0016491">
    <property type="term" value="F:oxidoreductase activity"/>
    <property type="evidence" value="ECO:0007669"/>
    <property type="project" value="UniProtKB-KW"/>
</dbReference>
<dbReference type="EMBL" id="KI669503">
    <property type="protein sequence ID" value="OCF33727.1"/>
    <property type="molecule type" value="Genomic_DNA"/>
</dbReference>
<proteinExistence type="inferred from homology"/>
<dbReference type="Pfam" id="PF00106">
    <property type="entry name" value="adh_short"/>
    <property type="match status" value="1"/>
</dbReference>
<dbReference type="STRING" id="1296120.A0A1B9GRV8"/>
<comment type="similarity">
    <text evidence="1">Belongs to the short-chain dehydrogenases/reductases (SDR) family.</text>
</comment>
<evidence type="ECO:0008006" key="5">
    <source>
        <dbReference type="Google" id="ProtNLM"/>
    </source>
</evidence>
<dbReference type="SUPFAM" id="SSF51735">
    <property type="entry name" value="NAD(P)-binding Rossmann-fold domains"/>
    <property type="match status" value="1"/>
</dbReference>
<evidence type="ECO:0000256" key="2">
    <source>
        <dbReference type="ARBA" id="ARBA00023002"/>
    </source>
</evidence>
<protein>
    <recommendedName>
        <fullName evidence="5">Short-chain dehydrogenase</fullName>
    </recommendedName>
</protein>
<dbReference type="PANTHER" id="PTHR24320:SF148">
    <property type="entry name" value="NAD(P)-BINDING ROSSMANN-FOLD SUPERFAMILY PROTEIN"/>
    <property type="match status" value="1"/>
</dbReference>
<gene>
    <name evidence="3" type="ORF">I316_04439</name>
</gene>
<name>A0A1B9GRV8_9TREE</name>
<dbReference type="PANTHER" id="PTHR24320">
    <property type="entry name" value="RETINOL DEHYDROGENASE"/>
    <property type="match status" value="1"/>
</dbReference>
<reference evidence="3 4" key="1">
    <citation type="submission" date="2013-07" db="EMBL/GenBank/DDBJ databases">
        <title>The Genome Sequence of Cryptococcus heveanensis BCC8398.</title>
        <authorList>
            <consortium name="The Broad Institute Genome Sequencing Platform"/>
            <person name="Cuomo C."/>
            <person name="Litvintseva A."/>
            <person name="Chen Y."/>
            <person name="Heitman J."/>
            <person name="Sun S."/>
            <person name="Springer D."/>
            <person name="Dromer F."/>
            <person name="Young S.K."/>
            <person name="Zeng Q."/>
            <person name="Gargeya S."/>
            <person name="Fitzgerald M."/>
            <person name="Abouelleil A."/>
            <person name="Alvarado L."/>
            <person name="Berlin A.M."/>
            <person name="Chapman S.B."/>
            <person name="Dewar J."/>
            <person name="Goldberg J."/>
            <person name="Griggs A."/>
            <person name="Gujja S."/>
            <person name="Hansen M."/>
            <person name="Howarth C."/>
            <person name="Imamovic A."/>
            <person name="Larimer J."/>
            <person name="McCowan C."/>
            <person name="Murphy C."/>
            <person name="Pearson M."/>
            <person name="Priest M."/>
            <person name="Roberts A."/>
            <person name="Saif S."/>
            <person name="Shea T."/>
            <person name="Sykes S."/>
            <person name="Wortman J."/>
            <person name="Nusbaum C."/>
            <person name="Birren B."/>
        </authorList>
    </citation>
    <scope>NUCLEOTIDE SEQUENCE [LARGE SCALE GENOMIC DNA]</scope>
    <source>
        <strain evidence="3 4">BCC8398</strain>
    </source>
</reference>
<dbReference type="InterPro" id="IPR002347">
    <property type="entry name" value="SDR_fam"/>
</dbReference>
<dbReference type="Gene3D" id="3.40.50.720">
    <property type="entry name" value="NAD(P)-binding Rossmann-like Domain"/>
    <property type="match status" value="1"/>
</dbReference>
<dbReference type="Proteomes" id="UP000092666">
    <property type="component" value="Unassembled WGS sequence"/>
</dbReference>
<dbReference type="OrthoDB" id="191139at2759"/>